<dbReference type="InterPro" id="IPR008964">
    <property type="entry name" value="Invasin/intimin_cell_adhesion"/>
</dbReference>
<dbReference type="Gene3D" id="2.60.40.10">
    <property type="entry name" value="Immunoglobulins"/>
    <property type="match status" value="2"/>
</dbReference>
<feature type="domain" description="Fibronectin type-III" evidence="3">
    <location>
        <begin position="364"/>
        <end position="457"/>
    </location>
</feature>
<sequence length="552" mass="60419">MKEHRTSSQKNSPLAKWLLCLASMVFMLALSVPAFAQTVKSLPLNGTWDTQTITADKTPVFWSVTLPSDGLLEITVQSFRDYTNFEVRDPDLTLTFDSCPVHSGSSVSPGTNSISGYYTKGTYYISAIDNLVGWHGGGDVRIKASFTSVNAADKEPNSSFSQAMNLPAGQKVRGALTKLTDRFDFYKIQVPSSGTVTFQFNSMIEALTFQLYDKDQQLLTKQRPILLYGTPESPKVGSWSTELSPGTYYVQVKDDILNSEPEGYYDFTWNCFVPVSSVSLNKSSLSMTAGDTAALTASVSPSNATDKSLAWTSSDSSVVSVNSSGRLTAKKAGKATITVTAKDGTNLSRQCTVTVKAKVTAPKRVGKLTSSKSTWTRNSVTLKWSSVSGATGYRVYKYDSKTKTYKKYKDTTKTSLKVTGLSAETKYTFKVAAYKKAGGVTKFGSQSPSRSVWTAPRQLSASRITAKKTVKKTSSKWTVQLKWKKVSGASGYRVYYRQSGGSWKLLKKTRSTTLKVSLKKGKSYSIRVAAYRTKNGLTTLGKYSKAVSYKTK</sequence>
<dbReference type="InterPro" id="IPR003343">
    <property type="entry name" value="Big_2"/>
</dbReference>
<dbReference type="Pfam" id="PF02368">
    <property type="entry name" value="Big_2"/>
    <property type="match status" value="1"/>
</dbReference>
<dbReference type="SUPFAM" id="SSF49373">
    <property type="entry name" value="Invasin/intimin cell-adhesion fragments"/>
    <property type="match status" value="1"/>
</dbReference>
<dbReference type="InterPro" id="IPR003961">
    <property type="entry name" value="FN3_dom"/>
</dbReference>
<evidence type="ECO:0000313" key="4">
    <source>
        <dbReference type="EMBL" id="HIS32835.1"/>
    </source>
</evidence>
<dbReference type="SUPFAM" id="SSF49265">
    <property type="entry name" value="Fibronectin type III"/>
    <property type="match status" value="1"/>
</dbReference>
<evidence type="ECO:0000256" key="2">
    <source>
        <dbReference type="SAM" id="SignalP"/>
    </source>
</evidence>
<dbReference type="InterPro" id="IPR036116">
    <property type="entry name" value="FN3_sf"/>
</dbReference>
<organism evidence="4 5">
    <name type="scientific">Candidatus Limivivens intestinipullorum</name>
    <dbReference type="NCBI Taxonomy" id="2840858"/>
    <lineage>
        <taxon>Bacteria</taxon>
        <taxon>Bacillati</taxon>
        <taxon>Bacillota</taxon>
        <taxon>Clostridia</taxon>
        <taxon>Lachnospirales</taxon>
        <taxon>Lachnospiraceae</taxon>
        <taxon>Lachnospiraceae incertae sedis</taxon>
        <taxon>Candidatus Limivivens</taxon>
    </lineage>
</organism>
<name>A0A9D1EVM5_9FIRM</name>
<reference evidence="4" key="2">
    <citation type="journal article" date="2021" name="PeerJ">
        <title>Extensive microbial diversity within the chicken gut microbiome revealed by metagenomics and culture.</title>
        <authorList>
            <person name="Gilroy R."/>
            <person name="Ravi A."/>
            <person name="Getino M."/>
            <person name="Pursley I."/>
            <person name="Horton D.L."/>
            <person name="Alikhan N.F."/>
            <person name="Baker D."/>
            <person name="Gharbi K."/>
            <person name="Hall N."/>
            <person name="Watson M."/>
            <person name="Adriaenssens E.M."/>
            <person name="Foster-Nyarko E."/>
            <person name="Jarju S."/>
            <person name="Secka A."/>
            <person name="Antonio M."/>
            <person name="Oren A."/>
            <person name="Chaudhuri R.R."/>
            <person name="La Ragione R."/>
            <person name="Hildebrand F."/>
            <person name="Pallen M.J."/>
        </authorList>
    </citation>
    <scope>NUCLEOTIDE SEQUENCE</scope>
    <source>
        <strain evidence="4">CHK190-19873</strain>
    </source>
</reference>
<dbReference type="SMART" id="SM00060">
    <property type="entry name" value="FN3"/>
    <property type="match status" value="2"/>
</dbReference>
<dbReference type="PANTHER" id="PTHR13817:SF166">
    <property type="entry name" value="NEURONAL IGCAM-RELATED"/>
    <property type="match status" value="1"/>
</dbReference>
<dbReference type="InterPro" id="IPR013783">
    <property type="entry name" value="Ig-like_fold"/>
</dbReference>
<gene>
    <name evidence="4" type="ORF">IAB44_15025</name>
</gene>
<dbReference type="Pfam" id="PF00041">
    <property type="entry name" value="fn3"/>
    <property type="match status" value="2"/>
</dbReference>
<dbReference type="EMBL" id="DVIQ01000104">
    <property type="protein sequence ID" value="HIS32835.1"/>
    <property type="molecule type" value="Genomic_DNA"/>
</dbReference>
<dbReference type="PROSITE" id="PS50853">
    <property type="entry name" value="FN3"/>
    <property type="match status" value="1"/>
</dbReference>
<dbReference type="PANTHER" id="PTHR13817">
    <property type="entry name" value="TITIN"/>
    <property type="match status" value="1"/>
</dbReference>
<accession>A0A9D1EVM5</accession>
<evidence type="ECO:0000259" key="3">
    <source>
        <dbReference type="PROSITE" id="PS50853"/>
    </source>
</evidence>
<dbReference type="InterPro" id="IPR050964">
    <property type="entry name" value="Striated_Muscle_Regulatory"/>
</dbReference>
<evidence type="ECO:0000256" key="1">
    <source>
        <dbReference type="ARBA" id="ARBA00022737"/>
    </source>
</evidence>
<dbReference type="CDD" id="cd00063">
    <property type="entry name" value="FN3"/>
    <property type="match status" value="2"/>
</dbReference>
<keyword evidence="1" id="KW-0677">Repeat</keyword>
<comment type="caution">
    <text evidence="4">The sequence shown here is derived from an EMBL/GenBank/DDBJ whole genome shotgun (WGS) entry which is preliminary data.</text>
</comment>
<dbReference type="Proteomes" id="UP000823935">
    <property type="component" value="Unassembled WGS sequence"/>
</dbReference>
<dbReference type="SUPFAM" id="SSF89260">
    <property type="entry name" value="Collagen-binding domain"/>
    <property type="match status" value="1"/>
</dbReference>
<reference evidence="4" key="1">
    <citation type="submission" date="2020-10" db="EMBL/GenBank/DDBJ databases">
        <authorList>
            <person name="Gilroy R."/>
        </authorList>
    </citation>
    <scope>NUCLEOTIDE SEQUENCE</scope>
    <source>
        <strain evidence="4">CHK190-19873</strain>
    </source>
</reference>
<feature type="signal peptide" evidence="2">
    <location>
        <begin position="1"/>
        <end position="36"/>
    </location>
</feature>
<keyword evidence="2" id="KW-0732">Signal</keyword>
<dbReference type="Gene3D" id="2.60.40.1080">
    <property type="match status" value="1"/>
</dbReference>
<dbReference type="Gene3D" id="2.60.120.380">
    <property type="match status" value="1"/>
</dbReference>
<proteinExistence type="predicted"/>
<evidence type="ECO:0000313" key="5">
    <source>
        <dbReference type="Proteomes" id="UP000823935"/>
    </source>
</evidence>
<feature type="chain" id="PRO_5039481330" evidence="2">
    <location>
        <begin position="37"/>
        <end position="552"/>
    </location>
</feature>
<protein>
    <submittedName>
        <fullName evidence="4">Ig-like domain-containing protein</fullName>
    </submittedName>
</protein>
<dbReference type="AlphaFoldDB" id="A0A9D1EVM5"/>
<dbReference type="SMART" id="SM00635">
    <property type="entry name" value="BID_2"/>
    <property type="match status" value="1"/>
</dbReference>